<evidence type="ECO:0008006" key="4">
    <source>
        <dbReference type="Google" id="ProtNLM"/>
    </source>
</evidence>
<keyword evidence="3" id="KW-1185">Reference proteome</keyword>
<keyword evidence="1" id="KW-0472">Membrane</keyword>
<gene>
    <name evidence="2" type="ORF">OIU77_015131</name>
</gene>
<dbReference type="EMBL" id="JAPFFI010000025">
    <property type="protein sequence ID" value="KAJ6309561.1"/>
    <property type="molecule type" value="Genomic_DNA"/>
</dbReference>
<evidence type="ECO:0000313" key="3">
    <source>
        <dbReference type="Proteomes" id="UP001141253"/>
    </source>
</evidence>
<reference evidence="2" key="1">
    <citation type="submission" date="2022-10" db="EMBL/GenBank/DDBJ databases">
        <authorList>
            <person name="Hyden B.L."/>
            <person name="Feng K."/>
            <person name="Yates T."/>
            <person name="Jawdy S."/>
            <person name="Smart L.B."/>
            <person name="Muchero W."/>
        </authorList>
    </citation>
    <scope>NUCLEOTIDE SEQUENCE</scope>
    <source>
        <tissue evidence="2">Shoot tip</tissue>
    </source>
</reference>
<dbReference type="Proteomes" id="UP001141253">
    <property type="component" value="Unassembled WGS sequence"/>
</dbReference>
<evidence type="ECO:0000313" key="2">
    <source>
        <dbReference type="EMBL" id="KAJ6309561.1"/>
    </source>
</evidence>
<keyword evidence="1" id="KW-1133">Transmembrane helix</keyword>
<keyword evidence="1" id="KW-0812">Transmembrane</keyword>
<comment type="caution">
    <text evidence="2">The sequence shown here is derived from an EMBL/GenBank/DDBJ whole genome shotgun (WGS) entry which is preliminary data.</text>
</comment>
<evidence type="ECO:0000256" key="1">
    <source>
        <dbReference type="SAM" id="Phobius"/>
    </source>
</evidence>
<reference evidence="2" key="2">
    <citation type="journal article" date="2023" name="Int. J. Mol. Sci.">
        <title>De Novo Assembly and Annotation of 11 Diverse Shrub Willow (Salix) Genomes Reveals Novel Gene Organization in Sex-Linked Regions.</title>
        <authorList>
            <person name="Hyden B."/>
            <person name="Feng K."/>
            <person name="Yates T.B."/>
            <person name="Jawdy S."/>
            <person name="Cereghino C."/>
            <person name="Smart L.B."/>
            <person name="Muchero W."/>
        </authorList>
    </citation>
    <scope>NUCLEOTIDE SEQUENCE</scope>
    <source>
        <tissue evidence="2">Shoot tip</tissue>
    </source>
</reference>
<sequence length="127" mass="15685">MLWFFLSILMFIWAVIFLFFFFCFVAFSFYFNRSVDFIVSFFIFLMFWFAVLSAIIFIVCQLINYRYRRLFGLRFFYFFSVASLPFLFISIDPMVDFIASFFIFSMFWFAVLYAIIFIVCQLINYRY</sequence>
<protein>
    <recommendedName>
        <fullName evidence="4">NADH dehydrogenase subunit 6</fullName>
    </recommendedName>
</protein>
<name>A0ABQ8ZT31_9ROSI</name>
<feature type="transmembrane region" description="Helical" evidence="1">
    <location>
        <begin position="7"/>
        <end position="31"/>
    </location>
</feature>
<proteinExistence type="predicted"/>
<feature type="transmembrane region" description="Helical" evidence="1">
    <location>
        <begin position="97"/>
        <end position="123"/>
    </location>
</feature>
<feature type="transmembrane region" description="Helical" evidence="1">
    <location>
        <begin position="71"/>
        <end position="91"/>
    </location>
</feature>
<feature type="transmembrane region" description="Helical" evidence="1">
    <location>
        <begin position="37"/>
        <end position="59"/>
    </location>
</feature>
<accession>A0ABQ8ZT31</accession>
<organism evidence="2 3">
    <name type="scientific">Salix suchowensis</name>
    <dbReference type="NCBI Taxonomy" id="1278906"/>
    <lineage>
        <taxon>Eukaryota</taxon>
        <taxon>Viridiplantae</taxon>
        <taxon>Streptophyta</taxon>
        <taxon>Embryophyta</taxon>
        <taxon>Tracheophyta</taxon>
        <taxon>Spermatophyta</taxon>
        <taxon>Magnoliopsida</taxon>
        <taxon>eudicotyledons</taxon>
        <taxon>Gunneridae</taxon>
        <taxon>Pentapetalae</taxon>
        <taxon>rosids</taxon>
        <taxon>fabids</taxon>
        <taxon>Malpighiales</taxon>
        <taxon>Salicaceae</taxon>
        <taxon>Saliceae</taxon>
        <taxon>Salix</taxon>
    </lineage>
</organism>